<reference evidence="5" key="1">
    <citation type="submission" date="2016-12" db="EMBL/GenBank/DDBJ databases">
        <authorList>
            <person name="Varghese N."/>
            <person name="Submissions S."/>
        </authorList>
    </citation>
    <scope>NUCLEOTIDE SEQUENCE [LARGE SCALE GENOMIC DNA]</scope>
    <source>
        <strain evidence="5">DSM 45599</strain>
    </source>
</reference>
<dbReference type="Pfam" id="PF03633">
    <property type="entry name" value="Glyco_hydro_65C"/>
    <property type="match status" value="1"/>
</dbReference>
<dbReference type="SUPFAM" id="SSF48208">
    <property type="entry name" value="Six-hairpin glycosidases"/>
    <property type="match status" value="1"/>
</dbReference>
<dbReference type="PANTHER" id="PTHR11051">
    <property type="entry name" value="GLYCOSYL HYDROLASE-RELATED"/>
    <property type="match status" value="1"/>
</dbReference>
<dbReference type="AlphaFoldDB" id="A0A1N5WF04"/>
<feature type="domain" description="Glycoside hydrolase family 65 central catalytic" evidence="2">
    <location>
        <begin position="18"/>
        <end position="68"/>
    </location>
</feature>
<evidence type="ECO:0000259" key="2">
    <source>
        <dbReference type="Pfam" id="PF03632"/>
    </source>
</evidence>
<evidence type="ECO:0000259" key="3">
    <source>
        <dbReference type="Pfam" id="PF03633"/>
    </source>
</evidence>
<dbReference type="InterPro" id="IPR005195">
    <property type="entry name" value="Glyco_hydro_65_M"/>
</dbReference>
<proteinExistence type="predicted"/>
<keyword evidence="1" id="KW-0326">Glycosidase</keyword>
<dbReference type="RefSeq" id="WP_074311258.1">
    <property type="nucleotide sequence ID" value="NZ_FSQT01000001.1"/>
</dbReference>
<dbReference type="GO" id="GO:0005975">
    <property type="term" value="P:carbohydrate metabolic process"/>
    <property type="evidence" value="ECO:0007669"/>
    <property type="project" value="InterPro"/>
</dbReference>
<gene>
    <name evidence="4" type="ORF">SAMN04489832_2361</name>
</gene>
<dbReference type="OrthoDB" id="9816160at2"/>
<dbReference type="EMBL" id="FSQT01000001">
    <property type="protein sequence ID" value="SIM83157.1"/>
    <property type="molecule type" value="Genomic_DNA"/>
</dbReference>
<dbReference type="Gene3D" id="1.50.10.10">
    <property type="match status" value="1"/>
</dbReference>
<dbReference type="Proteomes" id="UP000185124">
    <property type="component" value="Unassembled WGS sequence"/>
</dbReference>
<feature type="domain" description="Glycoside hydrolase family 65 C-terminal" evidence="3">
    <location>
        <begin position="78"/>
        <end position="139"/>
    </location>
</feature>
<name>A0A1N5WF04_9ACTN</name>
<evidence type="ECO:0000313" key="4">
    <source>
        <dbReference type="EMBL" id="SIM83157.1"/>
    </source>
</evidence>
<dbReference type="InterPro" id="IPR012341">
    <property type="entry name" value="6hp_glycosidase-like_sf"/>
</dbReference>
<dbReference type="PANTHER" id="PTHR11051:SF8">
    <property type="entry name" value="PROTEIN-GLUCOSYLGALACTOSYLHYDROXYLYSINE GLUCOSIDASE"/>
    <property type="match status" value="1"/>
</dbReference>
<keyword evidence="4" id="KW-0378">Hydrolase</keyword>
<sequence length="173" mass="18661">MTRLLPALKGQDSSLIQLSRVAHAWVLARTDRGRSFEMLLTALGTDLADPEHSSTRNGIHLGATAGTLDILQRCYTGLEARGDVLRLNLLLPEGLDRLDCVIRYRNQLISLHVYHERLRISAAPGSGQPVPVAVRGRSFMLCPGTIVAVALHGRAEPASRPDQGSAPPDAAES</sequence>
<dbReference type="STRING" id="709881.SAMN04489832_2361"/>
<dbReference type="InterPro" id="IPR008928">
    <property type="entry name" value="6-hairpin_glycosidase_sf"/>
</dbReference>
<dbReference type="Pfam" id="PF03632">
    <property type="entry name" value="Glyco_hydro_65m"/>
    <property type="match status" value="1"/>
</dbReference>
<accession>A0A1N5WF04</accession>
<dbReference type="InterPro" id="IPR005194">
    <property type="entry name" value="Glyco_hydro_65_C"/>
</dbReference>
<dbReference type="Gene3D" id="2.60.420.10">
    <property type="entry name" value="Maltose phosphorylase, domain 3"/>
    <property type="match status" value="1"/>
</dbReference>
<dbReference type="GO" id="GO:0004553">
    <property type="term" value="F:hydrolase activity, hydrolyzing O-glycosyl compounds"/>
    <property type="evidence" value="ECO:0007669"/>
    <property type="project" value="TreeGrafter"/>
</dbReference>
<keyword evidence="5" id="KW-1185">Reference proteome</keyword>
<organism evidence="4 5">
    <name type="scientific">Micromonospora cremea</name>
    <dbReference type="NCBI Taxonomy" id="709881"/>
    <lineage>
        <taxon>Bacteria</taxon>
        <taxon>Bacillati</taxon>
        <taxon>Actinomycetota</taxon>
        <taxon>Actinomycetes</taxon>
        <taxon>Micromonosporales</taxon>
        <taxon>Micromonosporaceae</taxon>
        <taxon>Micromonospora</taxon>
    </lineage>
</organism>
<evidence type="ECO:0000313" key="5">
    <source>
        <dbReference type="Proteomes" id="UP000185124"/>
    </source>
</evidence>
<evidence type="ECO:0000256" key="1">
    <source>
        <dbReference type="ARBA" id="ARBA00023295"/>
    </source>
</evidence>
<protein>
    <submittedName>
        <fullName evidence="4">Glycosyl hydrolase family 65, C-terminal domain</fullName>
    </submittedName>
</protein>